<gene>
    <name evidence="1" type="ORF">ACFQ2O_20445</name>
</gene>
<name>A0ABW3SUK1_9BACT</name>
<dbReference type="Pfam" id="PF11964">
    <property type="entry name" value="SpoIIAA-like"/>
    <property type="match status" value="1"/>
</dbReference>
<dbReference type="EMBL" id="JBHTLD010000311">
    <property type="protein sequence ID" value="MFD1188589.1"/>
    <property type="molecule type" value="Genomic_DNA"/>
</dbReference>
<sequence length="118" mass="13809">MVQAIETGKADLVALKFTGSLDKEDYTLIVPSMEEKIDRFGKICLYWEMDDVEGWEPGGLWEDLKFDVQHANNFNRIAIVGDRNWQNWMTKLMKPFTGAEIKYFDLQQRGEAMAWVRQ</sequence>
<protein>
    <submittedName>
        <fullName evidence="1">STAS/SEC14 domain-containing protein</fullName>
    </submittedName>
</protein>
<dbReference type="InterPro" id="IPR036513">
    <property type="entry name" value="STAS_dom_sf"/>
</dbReference>
<dbReference type="InterPro" id="IPR038396">
    <property type="entry name" value="SpoIIAA-like_sf"/>
</dbReference>
<organism evidence="1 2">
    <name type="scientific">Pontibacter rugosus</name>
    <dbReference type="NCBI Taxonomy" id="1745966"/>
    <lineage>
        <taxon>Bacteria</taxon>
        <taxon>Pseudomonadati</taxon>
        <taxon>Bacteroidota</taxon>
        <taxon>Cytophagia</taxon>
        <taxon>Cytophagales</taxon>
        <taxon>Hymenobacteraceae</taxon>
        <taxon>Pontibacter</taxon>
    </lineage>
</organism>
<dbReference type="RefSeq" id="WP_377532458.1">
    <property type="nucleotide sequence ID" value="NZ_JBHTLD010000311.1"/>
</dbReference>
<accession>A0ABW3SUK1</accession>
<keyword evidence="2" id="KW-1185">Reference proteome</keyword>
<comment type="caution">
    <text evidence="1">The sequence shown here is derived from an EMBL/GenBank/DDBJ whole genome shotgun (WGS) entry which is preliminary data.</text>
</comment>
<evidence type="ECO:0000313" key="1">
    <source>
        <dbReference type="EMBL" id="MFD1188589.1"/>
    </source>
</evidence>
<dbReference type="SUPFAM" id="SSF52091">
    <property type="entry name" value="SpoIIaa-like"/>
    <property type="match status" value="1"/>
</dbReference>
<dbReference type="InterPro" id="IPR021866">
    <property type="entry name" value="SpoIIAA-like"/>
</dbReference>
<dbReference type="Gene3D" id="3.40.50.10600">
    <property type="entry name" value="SpoIIaa-like domains"/>
    <property type="match status" value="1"/>
</dbReference>
<reference evidence="2" key="1">
    <citation type="journal article" date="2019" name="Int. J. Syst. Evol. Microbiol.">
        <title>The Global Catalogue of Microorganisms (GCM) 10K type strain sequencing project: providing services to taxonomists for standard genome sequencing and annotation.</title>
        <authorList>
            <consortium name="The Broad Institute Genomics Platform"/>
            <consortium name="The Broad Institute Genome Sequencing Center for Infectious Disease"/>
            <person name="Wu L."/>
            <person name="Ma J."/>
        </authorList>
    </citation>
    <scope>NUCLEOTIDE SEQUENCE [LARGE SCALE GENOMIC DNA]</scope>
    <source>
        <strain evidence="2">JCM 31319</strain>
    </source>
</reference>
<dbReference type="Proteomes" id="UP001597094">
    <property type="component" value="Unassembled WGS sequence"/>
</dbReference>
<evidence type="ECO:0000313" key="2">
    <source>
        <dbReference type="Proteomes" id="UP001597094"/>
    </source>
</evidence>
<proteinExistence type="predicted"/>